<feature type="domain" description="Major facilitator superfamily (MFS) profile" evidence="8">
    <location>
        <begin position="57"/>
        <end position="493"/>
    </location>
</feature>
<dbReference type="PROSITE" id="PS50850">
    <property type="entry name" value="MFS"/>
    <property type="match status" value="1"/>
</dbReference>
<evidence type="ECO:0000259" key="8">
    <source>
        <dbReference type="PROSITE" id="PS50850"/>
    </source>
</evidence>
<evidence type="ECO:0000256" key="6">
    <source>
        <dbReference type="SAM" id="MobiDB-lite"/>
    </source>
</evidence>
<feature type="region of interest" description="Disordered" evidence="6">
    <location>
        <begin position="1"/>
        <end position="39"/>
    </location>
</feature>
<feature type="compositionally biased region" description="Basic and acidic residues" evidence="6">
    <location>
        <begin position="11"/>
        <end position="39"/>
    </location>
</feature>
<keyword evidence="10" id="KW-1185">Reference proteome</keyword>
<dbReference type="PANTHER" id="PTHR43791:SF18">
    <property type="entry name" value="NICOTINIC ACID TRANSPORTER TNA1, PUTATIVE (AFU_ORTHOLOGUE AFUA_3G03820)-RELATED"/>
    <property type="match status" value="1"/>
</dbReference>
<feature type="transmembrane region" description="Helical" evidence="7">
    <location>
        <begin position="328"/>
        <end position="348"/>
    </location>
</feature>
<comment type="caution">
    <text evidence="9">The sequence shown here is derived from an EMBL/GenBank/DDBJ whole genome shotgun (WGS) entry which is preliminary data.</text>
</comment>
<name>A0ABR0EHL8_ZASCE</name>
<keyword evidence="3 7" id="KW-0812">Transmembrane</keyword>
<feature type="transmembrane region" description="Helical" evidence="7">
    <location>
        <begin position="403"/>
        <end position="423"/>
    </location>
</feature>
<gene>
    <name evidence="9" type="ORF">PRZ48_008812</name>
</gene>
<dbReference type="Proteomes" id="UP001305779">
    <property type="component" value="Unassembled WGS sequence"/>
</dbReference>
<evidence type="ECO:0000256" key="3">
    <source>
        <dbReference type="ARBA" id="ARBA00022692"/>
    </source>
</evidence>
<feature type="transmembrane region" description="Helical" evidence="7">
    <location>
        <begin position="435"/>
        <end position="456"/>
    </location>
</feature>
<feature type="transmembrane region" description="Helical" evidence="7">
    <location>
        <begin position="291"/>
        <end position="308"/>
    </location>
</feature>
<feature type="transmembrane region" description="Helical" evidence="7">
    <location>
        <begin position="355"/>
        <end position="375"/>
    </location>
</feature>
<keyword evidence="2" id="KW-0813">Transport</keyword>
<feature type="transmembrane region" description="Helical" evidence="7">
    <location>
        <begin position="122"/>
        <end position="142"/>
    </location>
</feature>
<dbReference type="EMBL" id="JAXOVC010000006">
    <property type="protein sequence ID" value="KAK4500623.1"/>
    <property type="molecule type" value="Genomic_DNA"/>
</dbReference>
<dbReference type="SUPFAM" id="SSF103473">
    <property type="entry name" value="MFS general substrate transporter"/>
    <property type="match status" value="1"/>
</dbReference>
<evidence type="ECO:0000256" key="5">
    <source>
        <dbReference type="ARBA" id="ARBA00023136"/>
    </source>
</evidence>
<keyword evidence="5 7" id="KW-0472">Membrane</keyword>
<organism evidence="9 10">
    <name type="scientific">Zasmidium cellare</name>
    <name type="common">Wine cellar mold</name>
    <name type="synonym">Racodium cellare</name>
    <dbReference type="NCBI Taxonomy" id="395010"/>
    <lineage>
        <taxon>Eukaryota</taxon>
        <taxon>Fungi</taxon>
        <taxon>Dikarya</taxon>
        <taxon>Ascomycota</taxon>
        <taxon>Pezizomycotina</taxon>
        <taxon>Dothideomycetes</taxon>
        <taxon>Dothideomycetidae</taxon>
        <taxon>Mycosphaerellales</taxon>
        <taxon>Mycosphaerellaceae</taxon>
        <taxon>Zasmidium</taxon>
    </lineage>
</organism>
<comment type="subcellular location">
    <subcellularLocation>
        <location evidence="1">Membrane</location>
        <topology evidence="1">Multi-pass membrane protein</topology>
    </subcellularLocation>
</comment>
<evidence type="ECO:0000256" key="2">
    <source>
        <dbReference type="ARBA" id="ARBA00022448"/>
    </source>
</evidence>
<dbReference type="InterPro" id="IPR020846">
    <property type="entry name" value="MFS_dom"/>
</dbReference>
<sequence length="526" mass="58969">MASPEQKVNIHHVEDYGVDSRIHSESSSDHTGLDEKNTPDYRDPEVKRICRKIDWHLPPVLALLYLLSFLDRTNVGNAKIAGMTKDLHMTGSHFNIALTVFFFPYALFMIPSNMVLKKVKPSTWLSFLMICWGTVMTMHGVVQSYGQLCAVRALLGLFEAGFTPAASFLLSCWYARFELQTRVAIFFSAATLAGAFSGILAYAIQHMDGTAGYEGWRWIFILEGIATVAVGISVFWILPDSPRSCKFLTDHEKDIIERRLAEDAGTSDGHVASNDKFSWSSLISILTDSKIWLWGIVICGQSIPFYAFNFFSPTIVEELGYKSWQAQLMVVPIYTVACIATVLFGIFADWRQRRWIYICVPYAVAAVGFVALLAIPHPRLPGLTYFFLFFIPLGCEYRPSPNILHWLTNLIVSTGVVGLLAWVANNLAPSWRKSIGIAFVTCLANLGGSIGSNIYLEEQKPRYWLGFGFSLGVLSAAIVACVLLKVLLGRVNRKREAMDVSEVKRMWSEEQLLAMGDRSPLYRYVT</sequence>
<dbReference type="InterPro" id="IPR011701">
    <property type="entry name" value="MFS"/>
</dbReference>
<reference evidence="9 10" key="1">
    <citation type="journal article" date="2023" name="G3 (Bethesda)">
        <title>A chromosome-level genome assembly of Zasmidium syzygii isolated from banana leaves.</title>
        <authorList>
            <person name="van Westerhoven A.C."/>
            <person name="Mehrabi R."/>
            <person name="Talebi R."/>
            <person name="Steentjes M.B.F."/>
            <person name="Corcolon B."/>
            <person name="Chong P.A."/>
            <person name="Kema G.H.J."/>
            <person name="Seidl M.F."/>
        </authorList>
    </citation>
    <scope>NUCLEOTIDE SEQUENCE [LARGE SCALE GENOMIC DNA]</scope>
    <source>
        <strain evidence="9 10">P124</strain>
    </source>
</reference>
<evidence type="ECO:0000313" key="9">
    <source>
        <dbReference type="EMBL" id="KAK4500623.1"/>
    </source>
</evidence>
<dbReference type="Pfam" id="PF07690">
    <property type="entry name" value="MFS_1"/>
    <property type="match status" value="1"/>
</dbReference>
<feature type="transmembrane region" description="Helical" evidence="7">
    <location>
        <begin position="154"/>
        <end position="176"/>
    </location>
</feature>
<feature type="transmembrane region" description="Helical" evidence="7">
    <location>
        <begin position="216"/>
        <end position="238"/>
    </location>
</feature>
<dbReference type="PANTHER" id="PTHR43791">
    <property type="entry name" value="PERMEASE-RELATED"/>
    <property type="match status" value="1"/>
</dbReference>
<evidence type="ECO:0000256" key="7">
    <source>
        <dbReference type="SAM" id="Phobius"/>
    </source>
</evidence>
<evidence type="ECO:0000313" key="10">
    <source>
        <dbReference type="Proteomes" id="UP001305779"/>
    </source>
</evidence>
<feature type="transmembrane region" description="Helical" evidence="7">
    <location>
        <begin position="183"/>
        <end position="204"/>
    </location>
</feature>
<evidence type="ECO:0000256" key="1">
    <source>
        <dbReference type="ARBA" id="ARBA00004141"/>
    </source>
</evidence>
<protein>
    <recommendedName>
        <fullName evidence="8">Major facilitator superfamily (MFS) profile domain-containing protein</fullName>
    </recommendedName>
</protein>
<evidence type="ECO:0000256" key="4">
    <source>
        <dbReference type="ARBA" id="ARBA00022989"/>
    </source>
</evidence>
<dbReference type="InterPro" id="IPR036259">
    <property type="entry name" value="MFS_trans_sf"/>
</dbReference>
<dbReference type="Gene3D" id="1.20.1250.20">
    <property type="entry name" value="MFS general substrate transporter like domains"/>
    <property type="match status" value="2"/>
</dbReference>
<feature type="transmembrane region" description="Helical" evidence="7">
    <location>
        <begin position="462"/>
        <end position="488"/>
    </location>
</feature>
<accession>A0ABR0EHL8</accession>
<keyword evidence="4 7" id="KW-1133">Transmembrane helix</keyword>
<feature type="transmembrane region" description="Helical" evidence="7">
    <location>
        <begin position="90"/>
        <end position="110"/>
    </location>
</feature>
<proteinExistence type="predicted"/>